<dbReference type="InterPro" id="IPR044824">
    <property type="entry name" value="MAIN-like"/>
</dbReference>
<dbReference type="Proteomes" id="UP000504603">
    <property type="component" value="Unplaced"/>
</dbReference>
<organism evidence="3 4">
    <name type="scientific">Momordica charantia</name>
    <name type="common">Bitter gourd</name>
    <name type="synonym">Balsam pear</name>
    <dbReference type="NCBI Taxonomy" id="3673"/>
    <lineage>
        <taxon>Eukaryota</taxon>
        <taxon>Viridiplantae</taxon>
        <taxon>Streptophyta</taxon>
        <taxon>Embryophyta</taxon>
        <taxon>Tracheophyta</taxon>
        <taxon>Spermatophyta</taxon>
        <taxon>Magnoliopsida</taxon>
        <taxon>eudicotyledons</taxon>
        <taxon>Gunneridae</taxon>
        <taxon>Pentapetalae</taxon>
        <taxon>rosids</taxon>
        <taxon>fabids</taxon>
        <taxon>Cucurbitales</taxon>
        <taxon>Cucurbitaceae</taxon>
        <taxon>Momordiceae</taxon>
        <taxon>Momordica</taxon>
    </lineage>
</organism>
<name>A0A6J1DD84_MOMCH</name>
<evidence type="ECO:0000313" key="3">
    <source>
        <dbReference type="Proteomes" id="UP000504603"/>
    </source>
</evidence>
<accession>A0A6J1DD84</accession>
<evidence type="ECO:0000256" key="1">
    <source>
        <dbReference type="SAM" id="MobiDB-lite"/>
    </source>
</evidence>
<dbReference type="KEGG" id="mcha:111019021"/>
<feature type="region of interest" description="Disordered" evidence="1">
    <location>
        <begin position="458"/>
        <end position="501"/>
    </location>
</feature>
<dbReference type="AlphaFoldDB" id="A0A6J1DD84"/>
<dbReference type="RefSeq" id="XP_022151001.1">
    <property type="nucleotide sequence ID" value="XM_022295309.1"/>
</dbReference>
<feature type="domain" description="Aminotransferase-like plant mobile" evidence="2">
    <location>
        <begin position="102"/>
        <end position="429"/>
    </location>
</feature>
<gene>
    <name evidence="4" type="primary">LOC111019021</name>
</gene>
<evidence type="ECO:0000259" key="2">
    <source>
        <dbReference type="Pfam" id="PF10536"/>
    </source>
</evidence>
<protein>
    <submittedName>
        <fullName evidence="4">Uncharacterized protein LOC111019021</fullName>
    </submittedName>
</protein>
<reference evidence="4" key="1">
    <citation type="submission" date="2025-08" db="UniProtKB">
        <authorList>
            <consortium name="RefSeq"/>
        </authorList>
    </citation>
    <scope>IDENTIFICATION</scope>
    <source>
        <strain evidence="4">OHB3-1</strain>
    </source>
</reference>
<dbReference type="InterPro" id="IPR019557">
    <property type="entry name" value="AminoTfrase-like_pln_mobile"/>
</dbReference>
<dbReference type="PANTHER" id="PTHR46033:SF67">
    <property type="entry name" value="AMINOTRANSFERASE-LIKE, PLANT MOBILE DOMAIN FAMILY PROTEIN"/>
    <property type="match status" value="1"/>
</dbReference>
<evidence type="ECO:0000313" key="4">
    <source>
        <dbReference type="RefSeq" id="XP_022151001.1"/>
    </source>
</evidence>
<dbReference type="PANTHER" id="PTHR46033">
    <property type="entry name" value="PROTEIN MAIN-LIKE 2"/>
    <property type="match status" value="1"/>
</dbReference>
<dbReference type="OrthoDB" id="1572276at2759"/>
<dbReference type="GO" id="GO:0010073">
    <property type="term" value="P:meristem maintenance"/>
    <property type="evidence" value="ECO:0007669"/>
    <property type="project" value="InterPro"/>
</dbReference>
<dbReference type="GeneID" id="111019021"/>
<keyword evidence="3" id="KW-1185">Reference proteome</keyword>
<proteinExistence type="predicted"/>
<dbReference type="Pfam" id="PF10536">
    <property type="entry name" value="PMD"/>
    <property type="match status" value="1"/>
</dbReference>
<feature type="compositionally biased region" description="Acidic residues" evidence="1">
    <location>
        <begin position="489"/>
        <end position="500"/>
    </location>
</feature>
<sequence length="605" mass="68618">MAEPSDSIVEEREEWMVSPFGGGDRAPTLRTAHFLKPSVRSPTEEPVIEFPSLSAAPLMHKLKPNERPLNVHFPGWRVRPKLWLEWLDQLHSTYHSVWKQVGIYEAIVKFRYEIRRNDDVIFGIAERWNPKANTFVFPWGEATITLEDVMVLGGYSVLGESVFCPLGTLKLREVEEKLIQARIEVGRGSCRNASLVAWMKMFKNSGSEIEHEAFLVAWLSGFVLPNTSLVRKLVFPIAVHLANGNRIALAPPVLAAIYRDLSLLRTATMVSAQRLDNFRGGDFISTLVLWSQLHSDREFARWHRVKCGKIHDVRIAVDLAGEKFLWRPYAIRDWAPELYPEKAKWADLGMEEEVHSFARFLRSDPRLLGLDCTELYSPHRVGRQFGLDQDLPGCVLISNKNNTLGSLKLYIPPRLYEAQVTARYLDWWKKSMLGGKKNRTNTPLKLESSPVKMEMDYSDRNNNSDVPPGFPPKSYPKIDIGFPPRNEATESENQSDEPMVDETMTTVFRKNEDVDEGSSSAPAGDGDAFAPQNLVEKASGEMLEMGMEDEGEENRRWVWGDEGIRYVKGVTEMELEARISRLESLDAEIRAARFGNMTNGSCSGS</sequence>